<accession>A0ABS9A1L8</accession>
<dbReference type="InterPro" id="IPR025166">
    <property type="entry name" value="Integrase_DNA_bind_dom"/>
</dbReference>
<dbReference type="Gene3D" id="3.30.160.390">
    <property type="entry name" value="Integrase, DNA-binding domain"/>
    <property type="match status" value="1"/>
</dbReference>
<dbReference type="InterPro" id="IPR038488">
    <property type="entry name" value="Integrase_DNA-bd_sf"/>
</dbReference>
<dbReference type="Pfam" id="PF22022">
    <property type="entry name" value="Phage_int_M"/>
    <property type="match status" value="1"/>
</dbReference>
<comment type="caution">
    <text evidence="8">The sequence shown here is derived from an EMBL/GenBank/DDBJ whole genome shotgun (WGS) entry which is preliminary data.</text>
</comment>
<proteinExistence type="inferred from homology"/>
<evidence type="ECO:0000313" key="9">
    <source>
        <dbReference type="Proteomes" id="UP001320168"/>
    </source>
</evidence>
<dbReference type="Pfam" id="PF13356">
    <property type="entry name" value="Arm-DNA-bind_3"/>
    <property type="match status" value="1"/>
</dbReference>
<evidence type="ECO:0000259" key="7">
    <source>
        <dbReference type="PROSITE" id="PS51900"/>
    </source>
</evidence>
<reference evidence="8 9" key="1">
    <citation type="journal article" date="2021" name="Front. Microbiol.">
        <title>Aerobic Denitrification and Heterotrophic Sulfur Oxidation in the Genus Halomonas Revealed by Six Novel Species Characterizations and Genome-Based Analysis.</title>
        <authorList>
            <person name="Wang L."/>
            <person name="Shao Z."/>
        </authorList>
    </citation>
    <scope>NUCLEOTIDE SEQUENCE [LARGE SCALE GENOMIC DNA]</scope>
    <source>
        <strain evidence="8 9">MCCC 1A11081</strain>
    </source>
</reference>
<dbReference type="RefSeq" id="WP_234269472.1">
    <property type="nucleotide sequence ID" value="NZ_JABFTX010000001.1"/>
</dbReference>
<evidence type="ECO:0000259" key="6">
    <source>
        <dbReference type="PROSITE" id="PS51898"/>
    </source>
</evidence>
<dbReference type="InterPro" id="IPR053876">
    <property type="entry name" value="Phage_int_M"/>
</dbReference>
<dbReference type="CDD" id="cd00801">
    <property type="entry name" value="INT_P4_C"/>
    <property type="match status" value="1"/>
</dbReference>
<evidence type="ECO:0000256" key="5">
    <source>
        <dbReference type="PROSITE-ProRule" id="PRU01248"/>
    </source>
</evidence>
<evidence type="ECO:0000256" key="1">
    <source>
        <dbReference type="ARBA" id="ARBA00008857"/>
    </source>
</evidence>
<feature type="domain" description="Tyr recombinase" evidence="6">
    <location>
        <begin position="215"/>
        <end position="391"/>
    </location>
</feature>
<dbReference type="PROSITE" id="PS51898">
    <property type="entry name" value="TYR_RECOMBINASE"/>
    <property type="match status" value="1"/>
</dbReference>
<dbReference type="InterPro" id="IPR044068">
    <property type="entry name" value="CB"/>
</dbReference>
<dbReference type="Gene3D" id="1.10.150.130">
    <property type="match status" value="1"/>
</dbReference>
<name>A0ABS9A1L8_9GAMM</name>
<dbReference type="InterPro" id="IPR011010">
    <property type="entry name" value="DNA_brk_join_enz"/>
</dbReference>
<evidence type="ECO:0000313" key="8">
    <source>
        <dbReference type="EMBL" id="MCE8002713.1"/>
    </source>
</evidence>
<feature type="domain" description="Core-binding (CB)" evidence="7">
    <location>
        <begin position="109"/>
        <end position="191"/>
    </location>
</feature>
<evidence type="ECO:0000256" key="3">
    <source>
        <dbReference type="ARBA" id="ARBA00023125"/>
    </source>
</evidence>
<dbReference type="InterPro" id="IPR010998">
    <property type="entry name" value="Integrase_recombinase_N"/>
</dbReference>
<dbReference type="Pfam" id="PF00589">
    <property type="entry name" value="Phage_integrase"/>
    <property type="match status" value="1"/>
</dbReference>
<dbReference type="PANTHER" id="PTHR30629:SF2">
    <property type="entry name" value="PROPHAGE INTEGRASE INTS-RELATED"/>
    <property type="match status" value="1"/>
</dbReference>
<dbReference type="SUPFAM" id="SSF56349">
    <property type="entry name" value="DNA breaking-rejoining enzymes"/>
    <property type="match status" value="1"/>
</dbReference>
<dbReference type="Proteomes" id="UP001320168">
    <property type="component" value="Unassembled WGS sequence"/>
</dbReference>
<dbReference type="Gene3D" id="1.10.443.10">
    <property type="entry name" value="Intergrase catalytic core"/>
    <property type="match status" value="1"/>
</dbReference>
<keyword evidence="4" id="KW-0233">DNA recombination</keyword>
<dbReference type="PANTHER" id="PTHR30629">
    <property type="entry name" value="PROPHAGE INTEGRASE"/>
    <property type="match status" value="1"/>
</dbReference>
<evidence type="ECO:0000256" key="4">
    <source>
        <dbReference type="ARBA" id="ARBA00023172"/>
    </source>
</evidence>
<comment type="similarity">
    <text evidence="1">Belongs to the 'phage' integrase family.</text>
</comment>
<dbReference type="PROSITE" id="PS51900">
    <property type="entry name" value="CB"/>
    <property type="match status" value="1"/>
</dbReference>
<keyword evidence="2" id="KW-0229">DNA integration</keyword>
<dbReference type="EMBL" id="JABFTX010000001">
    <property type="protein sequence ID" value="MCE8002713.1"/>
    <property type="molecule type" value="Genomic_DNA"/>
</dbReference>
<protein>
    <submittedName>
        <fullName evidence="8">Tyrosine-type recombinase/integrase</fullName>
    </submittedName>
</protein>
<organism evidence="8 9">
    <name type="scientific">Billgrantia ethanolica</name>
    <dbReference type="NCBI Taxonomy" id="2733486"/>
    <lineage>
        <taxon>Bacteria</taxon>
        <taxon>Pseudomonadati</taxon>
        <taxon>Pseudomonadota</taxon>
        <taxon>Gammaproteobacteria</taxon>
        <taxon>Oceanospirillales</taxon>
        <taxon>Halomonadaceae</taxon>
        <taxon>Billgrantia</taxon>
    </lineage>
</organism>
<sequence length="432" mass="49649">MKRTEIKKHPLQDAVLASLEPESQAYRVRDTHDKPLYFRVKPNGTKSWELRYKKPDGSWSWYGLGGYPDLTGKAARAKADEALELAREGIDLVKHRREQREAEDVAKLNTFRRAAEYWYQRKVEAGRAEKTLKGMRYALDNDMLPAIGDRQLDTLTHGDCATLQESIEARGAHNTAEKVRVWLRDIFGVAMAKGWCQHNPATEMHRVAAEAPKEQQYPHLYESELPAFLGALRRSRSRLIVSTATWMTLYTASRPGMVRMAEWTELDLDNALWSVPAEKMKMGRPHLVPLPRQVVEMLRDLKRVSGRSKWVFPSSGPKTPYISDATINKCIALVGYKGRLTGHGSRHTFKTLVSEHGWPDKWSERHLAHLKKGEEKTYNKSEYLAPRRLMVQWYADYLDALEAGLTKEQKVDFAKRVRQAQETNVVELVRRA</sequence>
<dbReference type="InterPro" id="IPR050808">
    <property type="entry name" value="Phage_Integrase"/>
</dbReference>
<keyword evidence="3 5" id="KW-0238">DNA-binding</keyword>
<dbReference type="InterPro" id="IPR002104">
    <property type="entry name" value="Integrase_catalytic"/>
</dbReference>
<dbReference type="InterPro" id="IPR013762">
    <property type="entry name" value="Integrase-like_cat_sf"/>
</dbReference>
<gene>
    <name evidence="8" type="ORF">HOP53_07680</name>
</gene>
<keyword evidence="9" id="KW-1185">Reference proteome</keyword>
<evidence type="ECO:0000256" key="2">
    <source>
        <dbReference type="ARBA" id="ARBA00022908"/>
    </source>
</evidence>